<dbReference type="Proteomes" id="UP001275084">
    <property type="component" value="Unassembled WGS sequence"/>
</dbReference>
<reference evidence="1" key="1">
    <citation type="journal article" date="2023" name="Mol. Phylogenet. Evol.">
        <title>Genome-scale phylogeny and comparative genomics of the fungal order Sordariales.</title>
        <authorList>
            <person name="Hensen N."/>
            <person name="Bonometti L."/>
            <person name="Westerberg I."/>
            <person name="Brannstrom I.O."/>
            <person name="Guillou S."/>
            <person name="Cros-Aarteil S."/>
            <person name="Calhoun S."/>
            <person name="Haridas S."/>
            <person name="Kuo A."/>
            <person name="Mondo S."/>
            <person name="Pangilinan J."/>
            <person name="Riley R."/>
            <person name="LaButti K."/>
            <person name="Andreopoulos B."/>
            <person name="Lipzen A."/>
            <person name="Chen C."/>
            <person name="Yan M."/>
            <person name="Daum C."/>
            <person name="Ng V."/>
            <person name="Clum A."/>
            <person name="Steindorff A."/>
            <person name="Ohm R.A."/>
            <person name="Martin F."/>
            <person name="Silar P."/>
            <person name="Natvig D.O."/>
            <person name="Lalanne C."/>
            <person name="Gautier V."/>
            <person name="Ament-Velasquez S.L."/>
            <person name="Kruys A."/>
            <person name="Hutchinson M.I."/>
            <person name="Powell A.J."/>
            <person name="Barry K."/>
            <person name="Miller A.N."/>
            <person name="Grigoriev I.V."/>
            <person name="Debuchy R."/>
            <person name="Gladieux P."/>
            <person name="Hiltunen Thoren M."/>
            <person name="Johannesson H."/>
        </authorList>
    </citation>
    <scope>NUCLEOTIDE SEQUENCE</scope>
    <source>
        <strain evidence="1">CBS 955.72</strain>
    </source>
</reference>
<keyword evidence="2" id="KW-1185">Reference proteome</keyword>
<accession>A0AAJ0HV92</accession>
<dbReference type="EMBL" id="JAUIQD010000001">
    <property type="protein sequence ID" value="KAK3363443.1"/>
    <property type="molecule type" value="Genomic_DNA"/>
</dbReference>
<proteinExistence type="predicted"/>
<comment type="caution">
    <text evidence="1">The sequence shown here is derived from an EMBL/GenBank/DDBJ whole genome shotgun (WGS) entry which is preliminary data.</text>
</comment>
<protein>
    <submittedName>
        <fullName evidence="1">Uncharacterized protein</fullName>
    </submittedName>
</protein>
<evidence type="ECO:0000313" key="1">
    <source>
        <dbReference type="EMBL" id="KAK3363443.1"/>
    </source>
</evidence>
<sequence>MPFDCIFQVFGASGQHELPVETADSLSIETAVSRDGDADGISTRHFPATLKGISHLIQCSLLPPPPSPRPSSSLEYFGEQPHVMKENRLTTAAKRHTTPGIRRSSPTQLLLWPSLACLWESRRDPEFSSRYGRMWMFTAIQRPYMVSG</sequence>
<evidence type="ECO:0000313" key="2">
    <source>
        <dbReference type="Proteomes" id="UP001275084"/>
    </source>
</evidence>
<organism evidence="1 2">
    <name type="scientific">Lasiosphaeria hispida</name>
    <dbReference type="NCBI Taxonomy" id="260671"/>
    <lineage>
        <taxon>Eukaryota</taxon>
        <taxon>Fungi</taxon>
        <taxon>Dikarya</taxon>
        <taxon>Ascomycota</taxon>
        <taxon>Pezizomycotina</taxon>
        <taxon>Sordariomycetes</taxon>
        <taxon>Sordariomycetidae</taxon>
        <taxon>Sordariales</taxon>
        <taxon>Lasiosphaeriaceae</taxon>
        <taxon>Lasiosphaeria</taxon>
    </lineage>
</organism>
<dbReference type="AlphaFoldDB" id="A0AAJ0HV92"/>
<gene>
    <name evidence="1" type="ORF">B0T25DRAFT_41651</name>
</gene>
<name>A0AAJ0HV92_9PEZI</name>
<reference evidence="1" key="2">
    <citation type="submission" date="2023-06" db="EMBL/GenBank/DDBJ databases">
        <authorList>
            <consortium name="Lawrence Berkeley National Laboratory"/>
            <person name="Haridas S."/>
            <person name="Hensen N."/>
            <person name="Bonometti L."/>
            <person name="Westerberg I."/>
            <person name="Brannstrom I.O."/>
            <person name="Guillou S."/>
            <person name="Cros-Aarteil S."/>
            <person name="Calhoun S."/>
            <person name="Kuo A."/>
            <person name="Mondo S."/>
            <person name="Pangilinan J."/>
            <person name="Riley R."/>
            <person name="Labutti K."/>
            <person name="Andreopoulos B."/>
            <person name="Lipzen A."/>
            <person name="Chen C."/>
            <person name="Yanf M."/>
            <person name="Daum C."/>
            <person name="Ng V."/>
            <person name="Clum A."/>
            <person name="Steindorff A."/>
            <person name="Ohm R."/>
            <person name="Martin F."/>
            <person name="Silar P."/>
            <person name="Natvig D."/>
            <person name="Lalanne C."/>
            <person name="Gautier V."/>
            <person name="Ament-Velasquez S.L."/>
            <person name="Kruys A."/>
            <person name="Hutchinson M.I."/>
            <person name="Powell A.J."/>
            <person name="Barry K."/>
            <person name="Miller A.N."/>
            <person name="Grigoriev I.V."/>
            <person name="Debuchy R."/>
            <person name="Gladieux P."/>
            <person name="Thoren M.H."/>
            <person name="Johannesson H."/>
        </authorList>
    </citation>
    <scope>NUCLEOTIDE SEQUENCE</scope>
    <source>
        <strain evidence="1">CBS 955.72</strain>
    </source>
</reference>